<proteinExistence type="predicted"/>
<evidence type="ECO:0000256" key="1">
    <source>
        <dbReference type="SAM" id="MobiDB-lite"/>
    </source>
</evidence>
<comment type="caution">
    <text evidence="3">The sequence shown here is derived from an EMBL/GenBank/DDBJ whole genome shotgun (WGS) entry which is preliminary data.</text>
</comment>
<gene>
    <name evidence="3" type="ORF">NFI95_06000</name>
</gene>
<protein>
    <submittedName>
        <fullName evidence="3">Uncharacterized protein</fullName>
    </submittedName>
</protein>
<feature type="compositionally biased region" description="Basic and acidic residues" evidence="1">
    <location>
        <begin position="63"/>
        <end position="72"/>
    </location>
</feature>
<evidence type="ECO:0000313" key="3">
    <source>
        <dbReference type="EMBL" id="MCQ8277997.1"/>
    </source>
</evidence>
<feature type="signal peptide" evidence="2">
    <location>
        <begin position="1"/>
        <end position="24"/>
    </location>
</feature>
<evidence type="ECO:0000313" key="4">
    <source>
        <dbReference type="Proteomes" id="UP001524587"/>
    </source>
</evidence>
<accession>A0ABT1W6T3</accession>
<sequence length="82" mass="8711">MRRHMMHGLIPVAVLGLTAMPAMAQGLMSGTGLQPSQQVATPPKTPPIDRPGVQTSSAPPAVHRREAARKPADPNTAYRTPH</sequence>
<dbReference type="Proteomes" id="UP001524587">
    <property type="component" value="Unassembled WGS sequence"/>
</dbReference>
<organism evidence="3 4">
    <name type="scientific">Endosaccharibacter trunci</name>
    <dbReference type="NCBI Taxonomy" id="2812733"/>
    <lineage>
        <taxon>Bacteria</taxon>
        <taxon>Pseudomonadati</taxon>
        <taxon>Pseudomonadota</taxon>
        <taxon>Alphaproteobacteria</taxon>
        <taxon>Acetobacterales</taxon>
        <taxon>Acetobacteraceae</taxon>
        <taxon>Endosaccharibacter</taxon>
    </lineage>
</organism>
<reference evidence="3 4" key="1">
    <citation type="submission" date="2022-06" db="EMBL/GenBank/DDBJ databases">
        <title>Endosaccharibacter gen. nov., sp. nov., endophytic bacteria isolated from sugarcane.</title>
        <authorList>
            <person name="Pitiwittayakul N."/>
            <person name="Yukphan P."/>
            <person name="Charoenyingcharoen P."/>
            <person name="Tanasupawat S."/>
        </authorList>
    </citation>
    <scope>NUCLEOTIDE SEQUENCE [LARGE SCALE GENOMIC DNA]</scope>
    <source>
        <strain evidence="3 4">KSS8</strain>
    </source>
</reference>
<feature type="chain" id="PRO_5046821342" evidence="2">
    <location>
        <begin position="25"/>
        <end position="82"/>
    </location>
</feature>
<evidence type="ECO:0000256" key="2">
    <source>
        <dbReference type="SAM" id="SignalP"/>
    </source>
</evidence>
<keyword evidence="2" id="KW-0732">Signal</keyword>
<dbReference type="RefSeq" id="WP_422863461.1">
    <property type="nucleotide sequence ID" value="NZ_JAMSKV010000004.1"/>
</dbReference>
<name>A0ABT1W6T3_9PROT</name>
<feature type="compositionally biased region" description="Polar residues" evidence="1">
    <location>
        <begin position="31"/>
        <end position="40"/>
    </location>
</feature>
<dbReference type="EMBL" id="JAMSKV010000004">
    <property type="protein sequence ID" value="MCQ8277997.1"/>
    <property type="molecule type" value="Genomic_DNA"/>
</dbReference>
<keyword evidence="4" id="KW-1185">Reference proteome</keyword>
<feature type="region of interest" description="Disordered" evidence="1">
    <location>
        <begin position="27"/>
        <end position="82"/>
    </location>
</feature>